<dbReference type="AlphaFoldDB" id="A0AAU7DBQ3"/>
<protein>
    <submittedName>
        <fullName evidence="2">Uncharacterized protein</fullName>
    </submittedName>
</protein>
<dbReference type="EMBL" id="CP121194">
    <property type="protein sequence ID" value="XBH11310.1"/>
    <property type="molecule type" value="Genomic_DNA"/>
</dbReference>
<dbReference type="RefSeq" id="WP_348268800.1">
    <property type="nucleotide sequence ID" value="NZ_CP121194.1"/>
</dbReference>
<dbReference type="KEGG" id="epl:P4G45_06195"/>
<evidence type="ECO:0000313" key="2">
    <source>
        <dbReference type="EMBL" id="XBH14739.1"/>
    </source>
</evidence>
<evidence type="ECO:0000313" key="1">
    <source>
        <dbReference type="EMBL" id="XBH11310.1"/>
    </source>
</evidence>
<dbReference type="EMBL" id="CP121195">
    <property type="protein sequence ID" value="XBH14739.1"/>
    <property type="molecule type" value="Genomic_DNA"/>
</dbReference>
<organism evidence="2">
    <name type="scientific">Edaphobacter paludis</name>
    <dbReference type="NCBI Taxonomy" id="3035702"/>
    <lineage>
        <taxon>Bacteria</taxon>
        <taxon>Pseudomonadati</taxon>
        <taxon>Acidobacteriota</taxon>
        <taxon>Terriglobia</taxon>
        <taxon>Terriglobales</taxon>
        <taxon>Acidobacteriaceae</taxon>
        <taxon>Edaphobacter</taxon>
    </lineage>
</organism>
<name>A0AAU7DBQ3_9BACT</name>
<reference evidence="2" key="1">
    <citation type="submission" date="2023-03" db="EMBL/GenBank/DDBJ databases">
        <title>Edaphobacter sp.</title>
        <authorList>
            <person name="Huber K.J."/>
            <person name="Papendorf J."/>
            <person name="Pilke C."/>
            <person name="Bunk B."/>
            <person name="Sproeer C."/>
            <person name="Pester M."/>
        </authorList>
    </citation>
    <scope>NUCLEOTIDE SEQUENCE</scope>
    <source>
        <strain evidence="1">DSM 109919</strain>
        <strain evidence="2">DSM 109920</strain>
    </source>
</reference>
<gene>
    <name evidence="1" type="ORF">P4G45_06195</name>
    <name evidence="2" type="ORF">P8936_06170</name>
</gene>
<accession>A0AAU7D1T2</accession>
<sequence length="145" mass="15943">MAAQSGDPLEMLRRMKFEPVGFHPIEGHALNIVEQVNQTWTFCVALAAARQLLVLHPDVGGLRLAPGADACQALDIMSVKEGCVGAETFAAVTPQNNGKLAKDLLKLSTRSELHRYVFFISPLFKGNNRLSQFEEHGVEVWSVDI</sequence>
<accession>A0AAU7DBQ3</accession>
<proteinExistence type="predicted"/>